<organism evidence="7 8">
    <name type="scientific">Pseudaminobacter soli</name>
    <name type="common">ex Zhang et al. 2022</name>
    <dbReference type="NCBI Taxonomy" id="2831468"/>
    <lineage>
        <taxon>Bacteria</taxon>
        <taxon>Pseudomonadati</taxon>
        <taxon>Pseudomonadota</taxon>
        <taxon>Alphaproteobacteria</taxon>
        <taxon>Hyphomicrobiales</taxon>
        <taxon>Phyllobacteriaceae</taxon>
        <taxon>Pseudaminobacter</taxon>
    </lineage>
</organism>
<feature type="transmembrane region" description="Helical" evidence="6">
    <location>
        <begin position="122"/>
        <end position="140"/>
    </location>
</feature>
<dbReference type="EMBL" id="JAGWCR010000022">
    <property type="protein sequence ID" value="MBS3652257.1"/>
    <property type="molecule type" value="Genomic_DNA"/>
</dbReference>
<evidence type="ECO:0000256" key="1">
    <source>
        <dbReference type="ARBA" id="ARBA00004651"/>
    </source>
</evidence>
<evidence type="ECO:0000256" key="2">
    <source>
        <dbReference type="ARBA" id="ARBA00022475"/>
    </source>
</evidence>
<keyword evidence="2" id="KW-1003">Cell membrane</keyword>
<keyword evidence="3 6" id="KW-0812">Transmembrane</keyword>
<evidence type="ECO:0000313" key="8">
    <source>
        <dbReference type="Proteomes" id="UP000680348"/>
    </source>
</evidence>
<keyword evidence="8" id="KW-1185">Reference proteome</keyword>
<feature type="transmembrane region" description="Helical" evidence="6">
    <location>
        <begin position="92"/>
        <end position="115"/>
    </location>
</feature>
<dbReference type="GO" id="GO:0005886">
    <property type="term" value="C:plasma membrane"/>
    <property type="evidence" value="ECO:0007669"/>
    <property type="project" value="UniProtKB-SubCell"/>
</dbReference>
<dbReference type="Pfam" id="PF02653">
    <property type="entry name" value="BPD_transp_2"/>
    <property type="match status" value="1"/>
</dbReference>
<reference evidence="7" key="1">
    <citation type="submission" date="2021-04" db="EMBL/GenBank/DDBJ databases">
        <title>Pseudaminobacter soli sp. nov., isolated from paddy soil contaminated by heavy metals.</title>
        <authorList>
            <person name="Zhang K."/>
        </authorList>
    </citation>
    <scope>NUCLEOTIDE SEQUENCE</scope>
    <source>
        <strain evidence="7">19-2017</strain>
    </source>
</reference>
<name>A0A942EBU6_9HYPH</name>
<dbReference type="PANTHER" id="PTHR43370">
    <property type="entry name" value="SUGAR ABC TRANSPORTER INTEGRAL MEMBRANE PROTEIN-RELATED"/>
    <property type="match status" value="1"/>
</dbReference>
<dbReference type="Proteomes" id="UP000680348">
    <property type="component" value="Unassembled WGS sequence"/>
</dbReference>
<feature type="transmembrane region" description="Helical" evidence="6">
    <location>
        <begin position="31"/>
        <end position="54"/>
    </location>
</feature>
<comment type="subcellular location">
    <subcellularLocation>
        <location evidence="1">Cell membrane</location>
        <topology evidence="1">Multi-pass membrane protein</topology>
    </subcellularLocation>
</comment>
<feature type="transmembrane region" description="Helical" evidence="6">
    <location>
        <begin position="261"/>
        <end position="287"/>
    </location>
</feature>
<evidence type="ECO:0000313" key="7">
    <source>
        <dbReference type="EMBL" id="MBS3652257.1"/>
    </source>
</evidence>
<dbReference type="PANTHER" id="PTHR43370:SF2">
    <property type="entry name" value="ABC TRANSPORTER PERMEASE PROTEIN"/>
    <property type="match status" value="1"/>
</dbReference>
<feature type="transmembrane region" description="Helical" evidence="6">
    <location>
        <begin position="299"/>
        <end position="320"/>
    </location>
</feature>
<keyword evidence="5 6" id="KW-0472">Membrane</keyword>
<evidence type="ECO:0000256" key="3">
    <source>
        <dbReference type="ARBA" id="ARBA00022692"/>
    </source>
</evidence>
<feature type="transmembrane region" description="Helical" evidence="6">
    <location>
        <begin position="66"/>
        <end position="86"/>
    </location>
</feature>
<sequence>MRSRRSCCCSSWRDGPCAISGCGEPAVFESFLQATILVSVAAATIRIATPLLLAALGELVAERSGVYNMGLEGMMLMGAFIGYLSAHQSGSLWVGVAAAGLTGAAMAAVFAFMVITLKVEQIVTGLAVNLLGAGLSTYWLRAAFSDSGQTPVIPFFENVPIPVLSQLPVVGPILFDQKLLTYFAFLMVPAVWFLLFRTRYGLIIRCAGDNPKALDVKGVSVAAVQYAAVVFGGLMAGLGGAFLSVGSAARFVPDMTNGRGWLAIIIVIAGLWRPYAVLAATLVFSFLDALQLQIQGIGIAIPYQLLLMMPYVVAIIALMVRRSRANAPAMLGMPYSRE</sequence>
<evidence type="ECO:0000256" key="6">
    <source>
        <dbReference type="SAM" id="Phobius"/>
    </source>
</evidence>
<evidence type="ECO:0000256" key="4">
    <source>
        <dbReference type="ARBA" id="ARBA00022989"/>
    </source>
</evidence>
<accession>A0A942EBU6</accession>
<dbReference type="GO" id="GO:0022857">
    <property type="term" value="F:transmembrane transporter activity"/>
    <property type="evidence" value="ECO:0007669"/>
    <property type="project" value="InterPro"/>
</dbReference>
<protein>
    <submittedName>
        <fullName evidence="7">ABC transporter permease</fullName>
    </submittedName>
</protein>
<feature type="transmembrane region" description="Helical" evidence="6">
    <location>
        <begin position="182"/>
        <end position="203"/>
    </location>
</feature>
<evidence type="ECO:0000256" key="5">
    <source>
        <dbReference type="ARBA" id="ARBA00023136"/>
    </source>
</evidence>
<proteinExistence type="predicted"/>
<dbReference type="AlphaFoldDB" id="A0A942EBU6"/>
<dbReference type="InterPro" id="IPR001851">
    <property type="entry name" value="ABC_transp_permease"/>
</dbReference>
<comment type="caution">
    <text evidence="7">The sequence shown here is derived from an EMBL/GenBank/DDBJ whole genome shotgun (WGS) entry which is preliminary data.</text>
</comment>
<dbReference type="CDD" id="cd06580">
    <property type="entry name" value="TM_PBP1_transp_TpRbsC_like"/>
    <property type="match status" value="1"/>
</dbReference>
<feature type="transmembrane region" description="Helical" evidence="6">
    <location>
        <begin position="223"/>
        <end position="249"/>
    </location>
</feature>
<gene>
    <name evidence="7" type="ORF">KEU06_27050</name>
</gene>
<keyword evidence="4 6" id="KW-1133">Transmembrane helix</keyword>